<name>A0ACC1KW97_9FUNG</name>
<dbReference type="Proteomes" id="UP001140087">
    <property type="component" value="Unassembled WGS sequence"/>
</dbReference>
<dbReference type="EMBL" id="JANBUN010001939">
    <property type="protein sequence ID" value="KAJ2796223.1"/>
    <property type="molecule type" value="Genomic_DNA"/>
</dbReference>
<protein>
    <submittedName>
        <fullName evidence="1">Uncharacterized protein</fullName>
    </submittedName>
</protein>
<reference evidence="1" key="1">
    <citation type="submission" date="2022-07" db="EMBL/GenBank/DDBJ databases">
        <title>Phylogenomic reconstructions and comparative analyses of Kickxellomycotina fungi.</title>
        <authorList>
            <person name="Reynolds N.K."/>
            <person name="Stajich J.E."/>
            <person name="Barry K."/>
            <person name="Grigoriev I.V."/>
            <person name="Crous P."/>
            <person name="Smith M.E."/>
        </authorList>
    </citation>
    <scope>NUCLEOTIDE SEQUENCE</scope>
    <source>
        <strain evidence="1">BCRC 34780</strain>
    </source>
</reference>
<comment type="caution">
    <text evidence="1">The sequence shown here is derived from an EMBL/GenBank/DDBJ whole genome shotgun (WGS) entry which is preliminary data.</text>
</comment>
<gene>
    <name evidence="1" type="ORF">H4R21_004799</name>
</gene>
<proteinExistence type="predicted"/>
<accession>A0ACC1KW97</accession>
<sequence>MPRVTRGRTKYHAPATEGRQAAGGAAAQPTADPAFFASLGSAPRDIASAPVPLNGTAEAERQGSKKAKRAARHKKWIDKLDAAQAAQRQQRKQQARAADKSALIRGMAGMQQSLRQVQAEMLAKDLLALERPAAAAAAAGKPSKHNTVVSRKARNKAARAEEKRFGQVLRHPAFSADPLATIREHLANTLGTDKAAK</sequence>
<evidence type="ECO:0000313" key="2">
    <source>
        <dbReference type="Proteomes" id="UP001140087"/>
    </source>
</evidence>
<organism evidence="1 2">
    <name type="scientific">Coemansia helicoidea</name>
    <dbReference type="NCBI Taxonomy" id="1286919"/>
    <lineage>
        <taxon>Eukaryota</taxon>
        <taxon>Fungi</taxon>
        <taxon>Fungi incertae sedis</taxon>
        <taxon>Zoopagomycota</taxon>
        <taxon>Kickxellomycotina</taxon>
        <taxon>Kickxellomycetes</taxon>
        <taxon>Kickxellales</taxon>
        <taxon>Kickxellaceae</taxon>
        <taxon>Coemansia</taxon>
    </lineage>
</organism>
<evidence type="ECO:0000313" key="1">
    <source>
        <dbReference type="EMBL" id="KAJ2796223.1"/>
    </source>
</evidence>
<keyword evidence="2" id="KW-1185">Reference proteome</keyword>